<sequence length="420" mass="47555">MNAVMAMLTPTSTAASHSSMKVGAGLPNSGQFAQLLGSQSAPDVMLMTEPETPSFDVMNWLQSLLEQDIEIDQDELLKDETIQTLLSFLPESWQEELAEWLNLNESLEMTVRINETLIEDMPGWSDEQLIVAGLVISQIIENKAVQRSSSILSKEVNNVLVQLFPMLRTDQQMDRMDLKIERIVGQLQRLVEEMTQISKGTLRAMNLPIKQDSTNEPLFINALQKLMIEKEDKISSFIRSGVNKQPNQGLLLPQFGLDAGQMMTRIQQAVIHIGEQLPKEVQQEQLLKQFQQLMQRGVFKANEAGINHFSVKLFPAHLGRLDIQLTQIEGVLVAKLLTSSATAKELVESQLQHLRQAFTNQQLNVERVEVVNQHQTSIKDDQSSNKDQKRDNQEKHDAESEDENDSFRAFLEELTINEKV</sequence>
<proteinExistence type="predicted"/>
<evidence type="ECO:0000313" key="3">
    <source>
        <dbReference type="EMBL" id="XDI36653.1"/>
    </source>
</evidence>
<protein>
    <submittedName>
        <fullName evidence="3">Flagellar hook-length control protein FliK</fullName>
    </submittedName>
</protein>
<organism evidence="3">
    <name type="scientific">Alkalihalophilus sp. As8PL</name>
    <dbReference type="NCBI Taxonomy" id="3237103"/>
    <lineage>
        <taxon>Bacteria</taxon>
        <taxon>Bacillati</taxon>
        <taxon>Bacillota</taxon>
        <taxon>Bacilli</taxon>
        <taxon>Bacillales</taxon>
        <taxon>Bacillaceae</taxon>
        <taxon>Alkalihalophilus</taxon>
    </lineage>
</organism>
<accession>A0AB39BT06</accession>
<dbReference type="InterPro" id="IPR038610">
    <property type="entry name" value="FliK-like_C_sf"/>
</dbReference>
<keyword evidence="3" id="KW-0282">Flagellum</keyword>
<dbReference type="InterPro" id="IPR021136">
    <property type="entry name" value="Flagellar_hook_control-like_C"/>
</dbReference>
<feature type="compositionally biased region" description="Basic and acidic residues" evidence="1">
    <location>
        <begin position="377"/>
        <end position="398"/>
    </location>
</feature>
<dbReference type="AlphaFoldDB" id="A0AB39BT06"/>
<keyword evidence="3" id="KW-0969">Cilium</keyword>
<gene>
    <name evidence="3" type="ORF">AB3N04_18560</name>
</gene>
<evidence type="ECO:0000256" key="1">
    <source>
        <dbReference type="SAM" id="MobiDB-lite"/>
    </source>
</evidence>
<dbReference type="CDD" id="cd17470">
    <property type="entry name" value="T3SS_Flik_C"/>
    <property type="match status" value="1"/>
</dbReference>
<evidence type="ECO:0000259" key="2">
    <source>
        <dbReference type="Pfam" id="PF02120"/>
    </source>
</evidence>
<keyword evidence="3" id="KW-0966">Cell projection</keyword>
<dbReference type="Pfam" id="PF02120">
    <property type="entry name" value="Flg_hook"/>
    <property type="match status" value="1"/>
</dbReference>
<feature type="domain" description="Flagellar hook-length control protein-like C-terminal" evidence="2">
    <location>
        <begin position="297"/>
        <end position="375"/>
    </location>
</feature>
<name>A0AB39BT06_9BACI</name>
<reference evidence="3" key="1">
    <citation type="submission" date="2024-07" db="EMBL/GenBank/DDBJ databases">
        <title>Identification and characteristics of an arsenic-resistant bacterial isolate, which belongs to a novel species.</title>
        <authorList>
            <person name="Juszczyk A."/>
            <person name="Kowalczyk A."/>
            <person name="Was K."/>
            <person name="Kosowicz W."/>
            <person name="Budzyn A."/>
            <person name="Latowski D."/>
        </authorList>
    </citation>
    <scope>NUCLEOTIDE SEQUENCE</scope>
    <source>
        <strain evidence="3">As8PL</strain>
    </source>
</reference>
<feature type="region of interest" description="Disordered" evidence="1">
    <location>
        <begin position="374"/>
        <end position="407"/>
    </location>
</feature>
<dbReference type="Gene3D" id="3.30.750.140">
    <property type="match status" value="1"/>
</dbReference>
<dbReference type="EMBL" id="CP162551">
    <property type="protein sequence ID" value="XDI36653.1"/>
    <property type="molecule type" value="Genomic_DNA"/>
</dbReference>
<dbReference type="RefSeq" id="WP_368504058.1">
    <property type="nucleotide sequence ID" value="NZ_CP162551.1"/>
</dbReference>